<dbReference type="OrthoDB" id="4337177at2759"/>
<dbReference type="Gene3D" id="1.25.40.10">
    <property type="entry name" value="Tetratricopeptide repeat domain"/>
    <property type="match status" value="1"/>
</dbReference>
<dbReference type="InterPro" id="IPR011990">
    <property type="entry name" value="TPR-like_helical_dom_sf"/>
</dbReference>
<dbReference type="EMBL" id="JAPQKQ010000002">
    <property type="protein sequence ID" value="KAJ5209783.1"/>
    <property type="molecule type" value="Genomic_DNA"/>
</dbReference>
<comment type="caution">
    <text evidence="1">The sequence shown here is derived from an EMBL/GenBank/DDBJ whole genome shotgun (WGS) entry which is preliminary data.</text>
</comment>
<protein>
    <submittedName>
        <fullName evidence="1">Uncharacterized protein</fullName>
    </submittedName>
</protein>
<dbReference type="Proteomes" id="UP001150942">
    <property type="component" value="Unassembled WGS sequence"/>
</dbReference>
<accession>A0A9W9MZ17</accession>
<dbReference type="SUPFAM" id="SSF48452">
    <property type="entry name" value="TPR-like"/>
    <property type="match status" value="1"/>
</dbReference>
<evidence type="ECO:0000313" key="1">
    <source>
        <dbReference type="EMBL" id="KAJ5209783.1"/>
    </source>
</evidence>
<dbReference type="AlphaFoldDB" id="A0A9W9MZ17"/>
<sequence length="283" mass="32017">MGHPPSEATPATARRTMVNIFRRLRRGIKSRRSTSGNAYTKLAELEQELSRAINAVYDLQTRLAEHDFMLAHTTSSNPTLAIPLFQSNSHSLSDIPRTISHTEITLTSIDDIWLCAYSGSLLVDAEERWQLDEPELAMELASQVISQNPFLCELDEMRCRLFIAAVQHYLCQYEDSMTSLETVMQINTCYTVLNNPESSIIAGITHFIKGMNLMKLERFPEAYTSLTRALHIPGYSERAREVQREAVIGFTCIEAAEFDHSPTASTHTLLDWEDSDLENTDNL</sequence>
<evidence type="ECO:0000313" key="2">
    <source>
        <dbReference type="Proteomes" id="UP001150942"/>
    </source>
</evidence>
<name>A0A9W9MZ17_9EURO</name>
<keyword evidence="2" id="KW-1185">Reference proteome</keyword>
<gene>
    <name evidence="1" type="ORF">N7449_004162</name>
</gene>
<organism evidence="1 2">
    <name type="scientific">Penicillium cf. viridicatum</name>
    <dbReference type="NCBI Taxonomy" id="2972119"/>
    <lineage>
        <taxon>Eukaryota</taxon>
        <taxon>Fungi</taxon>
        <taxon>Dikarya</taxon>
        <taxon>Ascomycota</taxon>
        <taxon>Pezizomycotina</taxon>
        <taxon>Eurotiomycetes</taxon>
        <taxon>Eurotiomycetidae</taxon>
        <taxon>Eurotiales</taxon>
        <taxon>Aspergillaceae</taxon>
        <taxon>Penicillium</taxon>
    </lineage>
</organism>
<reference evidence="1" key="2">
    <citation type="journal article" date="2023" name="IMA Fungus">
        <title>Comparative genomic study of the Penicillium genus elucidates a diverse pangenome and 15 lateral gene transfer events.</title>
        <authorList>
            <person name="Petersen C."/>
            <person name="Sorensen T."/>
            <person name="Nielsen M.R."/>
            <person name="Sondergaard T.E."/>
            <person name="Sorensen J.L."/>
            <person name="Fitzpatrick D.A."/>
            <person name="Frisvad J.C."/>
            <person name="Nielsen K.L."/>
        </authorList>
    </citation>
    <scope>NUCLEOTIDE SEQUENCE</scope>
    <source>
        <strain evidence="1">IBT 20477</strain>
    </source>
</reference>
<proteinExistence type="predicted"/>
<reference evidence="1" key="1">
    <citation type="submission" date="2022-11" db="EMBL/GenBank/DDBJ databases">
        <authorList>
            <person name="Petersen C."/>
        </authorList>
    </citation>
    <scope>NUCLEOTIDE SEQUENCE</scope>
    <source>
        <strain evidence="1">IBT 20477</strain>
    </source>
</reference>